<evidence type="ECO:0000259" key="1">
    <source>
        <dbReference type="Pfam" id="PF13460"/>
    </source>
</evidence>
<dbReference type="PANTHER" id="PTHR48079">
    <property type="entry name" value="PROTEIN YEEZ"/>
    <property type="match status" value="1"/>
</dbReference>
<protein>
    <submittedName>
        <fullName evidence="2">Nucleotide-sugar epimerase</fullName>
    </submittedName>
</protein>
<dbReference type="PANTHER" id="PTHR48079:SF6">
    <property type="entry name" value="NAD(P)-BINDING DOMAIN-CONTAINING PROTEIN-RELATED"/>
    <property type="match status" value="1"/>
</dbReference>
<dbReference type="AlphaFoldDB" id="A0AAU7AYA7"/>
<proteinExistence type="predicted"/>
<dbReference type="GO" id="GO:0004029">
    <property type="term" value="F:aldehyde dehydrogenase (NAD+) activity"/>
    <property type="evidence" value="ECO:0007669"/>
    <property type="project" value="TreeGrafter"/>
</dbReference>
<dbReference type="Gene3D" id="3.40.50.720">
    <property type="entry name" value="NAD(P)-binding Rossmann-like Domain"/>
    <property type="match status" value="1"/>
</dbReference>
<dbReference type="EMBL" id="CP114014">
    <property type="protein sequence ID" value="XAY06701.1"/>
    <property type="molecule type" value="Genomic_DNA"/>
</dbReference>
<gene>
    <name evidence="2" type="ORF">DSM112329_03578</name>
</gene>
<name>A0AAU7AYA7_9ACTN</name>
<organism evidence="2">
    <name type="scientific">Paraconexibacter sp. AEG42_29</name>
    <dbReference type="NCBI Taxonomy" id="2997339"/>
    <lineage>
        <taxon>Bacteria</taxon>
        <taxon>Bacillati</taxon>
        <taxon>Actinomycetota</taxon>
        <taxon>Thermoleophilia</taxon>
        <taxon>Solirubrobacterales</taxon>
        <taxon>Paraconexibacteraceae</taxon>
        <taxon>Paraconexibacter</taxon>
    </lineage>
</organism>
<sequence>MVADDAERIRLRPWAVNTSVSTVLITGATGFVGSHLTDALRETDGVDVRVFVRDADGLDNPAGLDVVEGDLANGDDLGRALDAVDCAYYLVHSMEAGGGDFSDRDRELAEAFVAAADRADVGRIVYLGGIQPSGESSEHLDSRLEVERTLAKARADFVALRASMIIGADSASFRTLAQIVDRLPVLALPKWRDRSTQPVAIDDVVQALVAAADVPPDSYDIAGPDELTFEAMTEIIADLRGKAHRSVPLPFTSPKLEGAAAALITDADRELLTPIMAGLDEDLVIEDNALHTVFGVVPTPFREAAGQALAGIATTA</sequence>
<dbReference type="InterPro" id="IPR016040">
    <property type="entry name" value="NAD(P)-bd_dom"/>
</dbReference>
<accession>A0AAU7AYA7</accession>
<dbReference type="InterPro" id="IPR036291">
    <property type="entry name" value="NAD(P)-bd_dom_sf"/>
</dbReference>
<dbReference type="Pfam" id="PF13460">
    <property type="entry name" value="NAD_binding_10"/>
    <property type="match status" value="1"/>
</dbReference>
<reference evidence="2" key="1">
    <citation type="submission" date="2022-12" db="EMBL/GenBank/DDBJ databases">
        <title>Paraconexibacter alkalitolerans sp. nov. and Baekduia alba sp. nov., isolated from soil and emended description of the genera Paraconexibacter (Chun et al., 2020) and Baekduia (An et al., 2020).</title>
        <authorList>
            <person name="Vieira S."/>
            <person name="Huber K.J."/>
            <person name="Geppert A."/>
            <person name="Wolf J."/>
            <person name="Neumann-Schaal M."/>
            <person name="Muesken M."/>
            <person name="Overmann J."/>
        </authorList>
    </citation>
    <scope>NUCLEOTIDE SEQUENCE</scope>
    <source>
        <strain evidence="2">AEG42_29</strain>
    </source>
</reference>
<dbReference type="SUPFAM" id="SSF51735">
    <property type="entry name" value="NAD(P)-binding Rossmann-fold domains"/>
    <property type="match status" value="1"/>
</dbReference>
<dbReference type="KEGG" id="parq:DSM112329_03578"/>
<dbReference type="InterPro" id="IPR051783">
    <property type="entry name" value="NAD(P)-dependent_oxidoreduct"/>
</dbReference>
<feature type="domain" description="NAD(P)-binding" evidence="1">
    <location>
        <begin position="27"/>
        <end position="162"/>
    </location>
</feature>
<dbReference type="GO" id="GO:0005737">
    <property type="term" value="C:cytoplasm"/>
    <property type="evidence" value="ECO:0007669"/>
    <property type="project" value="TreeGrafter"/>
</dbReference>
<evidence type="ECO:0000313" key="2">
    <source>
        <dbReference type="EMBL" id="XAY06701.1"/>
    </source>
</evidence>